<sequence length="788" mass="86506">MSESNCPSCHQPLPADAPAGLCPTCVLAAALESAPVIDGPSLEELSAAFPQLEILEYIGRGAMGIVYKARQPHLDRLVALKILAPDLSSDPAFEERFSREAKTLAKLSHPNIVGIHDFGESGGFFYLLMEFVDGVNLRQAMRASRFTAAQALTLVPKLCSAIQFAHDHGILHRDIKPENILLDTAGRVKIADFGIARLIGDEPALQLTATGSALGSAAYMAPEQIEDPRNVDHRADIYSLGVVFYEMLTGGLPLGRFPAPSESGDSDPGIDAIVMRALEKHRERRYQRADEIETDLGQGAQASRLCRPTDRPSHASTTSNSVFRWSLGLLFGGLITGTIGQLTSPVILGLGVIAFIFGQIGCWWMLIRMKQGKFPSDRRKLLLIVSFLPALIAVVWLVVIAPLCVDPTDLHFDDSGFENIIYSEQIMPLLWVIAPFILAVLAGRFLWKLVALPPTTEPTPGFLRFQQAAAFLAPLLLIGSLVAAKHLKEQLHLFNKYAATSFTIRNAGTYTVLNDEDASFVKQAALEAAGDHMDFYRIEFPPAFQQEKPDSMQLPSNQLHPGTMGVDFICDVLWKDDRAKEHFDAYHQRLRALLPDRFMIGTGHPGIHRREIEHDSRMTRGIFGMLFTITLGASAFLVVFASNRAFVVCLATGLVATVVLSNLSNWPAPAVLPPAKPYRDPLPELAPIIDRSTPRATIESLIRAARREDIEAFSNCFSTSRSNFVPNLIDPNALKINASIEILKVKQVDPFNATVAARAKTPKGLETVTIHLQLENEDWLIVALDSSH</sequence>
<keyword evidence="6" id="KW-0472">Membrane</keyword>
<reference evidence="9" key="1">
    <citation type="journal article" date="2019" name="Int. J. Syst. Evol. Microbiol.">
        <title>The Global Catalogue of Microorganisms (GCM) 10K type strain sequencing project: providing services to taxonomists for standard genome sequencing and annotation.</title>
        <authorList>
            <consortium name="The Broad Institute Genomics Platform"/>
            <consortium name="The Broad Institute Genome Sequencing Center for Infectious Disease"/>
            <person name="Wu L."/>
            <person name="Ma J."/>
        </authorList>
    </citation>
    <scope>NUCLEOTIDE SEQUENCE [LARGE SCALE GENOMIC DNA]</scope>
    <source>
        <strain evidence="9">CGMCC 4.1467</strain>
    </source>
</reference>
<dbReference type="PROSITE" id="PS00108">
    <property type="entry name" value="PROTEIN_KINASE_ST"/>
    <property type="match status" value="1"/>
</dbReference>
<dbReference type="PROSITE" id="PS50011">
    <property type="entry name" value="PROTEIN_KINASE_DOM"/>
    <property type="match status" value="1"/>
</dbReference>
<protein>
    <submittedName>
        <fullName evidence="8">Serine/threonine-protein kinase</fullName>
        <ecNumber evidence="8">2.7.11.1</ecNumber>
    </submittedName>
</protein>
<proteinExistence type="predicted"/>
<evidence type="ECO:0000313" key="8">
    <source>
        <dbReference type="EMBL" id="MFC7337653.1"/>
    </source>
</evidence>
<keyword evidence="2 5" id="KW-0547">Nucleotide-binding</keyword>
<dbReference type="InterPro" id="IPR017441">
    <property type="entry name" value="Protein_kinase_ATP_BS"/>
</dbReference>
<keyword evidence="6" id="KW-1133">Transmembrane helix</keyword>
<dbReference type="PANTHER" id="PTHR43289:SF6">
    <property type="entry name" value="SERINE_THREONINE-PROTEIN KINASE NEKL-3"/>
    <property type="match status" value="1"/>
</dbReference>
<feature type="binding site" evidence="5">
    <location>
        <position position="81"/>
    </location>
    <ligand>
        <name>ATP</name>
        <dbReference type="ChEBI" id="CHEBI:30616"/>
    </ligand>
</feature>
<evidence type="ECO:0000256" key="5">
    <source>
        <dbReference type="PROSITE-ProRule" id="PRU10141"/>
    </source>
</evidence>
<dbReference type="InterPro" id="IPR011009">
    <property type="entry name" value="Kinase-like_dom_sf"/>
</dbReference>
<dbReference type="EMBL" id="JBHTBS010000004">
    <property type="protein sequence ID" value="MFC7337653.1"/>
    <property type="molecule type" value="Genomic_DNA"/>
</dbReference>
<organism evidence="8 9">
    <name type="scientific">Haloferula chungangensis</name>
    <dbReference type="NCBI Taxonomy" id="1048331"/>
    <lineage>
        <taxon>Bacteria</taxon>
        <taxon>Pseudomonadati</taxon>
        <taxon>Verrucomicrobiota</taxon>
        <taxon>Verrucomicrobiia</taxon>
        <taxon>Verrucomicrobiales</taxon>
        <taxon>Verrucomicrobiaceae</taxon>
        <taxon>Haloferula</taxon>
    </lineage>
</organism>
<keyword evidence="6" id="KW-0812">Transmembrane</keyword>
<dbReference type="GO" id="GO:0004674">
    <property type="term" value="F:protein serine/threonine kinase activity"/>
    <property type="evidence" value="ECO:0007669"/>
    <property type="project" value="UniProtKB-EC"/>
</dbReference>
<evidence type="ECO:0000256" key="2">
    <source>
        <dbReference type="ARBA" id="ARBA00022741"/>
    </source>
</evidence>
<dbReference type="InterPro" id="IPR008271">
    <property type="entry name" value="Ser/Thr_kinase_AS"/>
</dbReference>
<name>A0ABW2L5K8_9BACT</name>
<gene>
    <name evidence="8" type="ORF">ACFQY0_10735</name>
</gene>
<dbReference type="Pfam" id="PF00069">
    <property type="entry name" value="Pkinase"/>
    <property type="match status" value="1"/>
</dbReference>
<evidence type="ECO:0000256" key="1">
    <source>
        <dbReference type="ARBA" id="ARBA00022679"/>
    </source>
</evidence>
<accession>A0ABW2L5K8</accession>
<feature type="transmembrane region" description="Helical" evidence="6">
    <location>
        <begin position="618"/>
        <end position="639"/>
    </location>
</feature>
<feature type="transmembrane region" description="Helical" evidence="6">
    <location>
        <begin position="346"/>
        <end position="366"/>
    </location>
</feature>
<keyword evidence="1 8" id="KW-0808">Transferase</keyword>
<feature type="transmembrane region" description="Helical" evidence="6">
    <location>
        <begin position="426"/>
        <end position="447"/>
    </location>
</feature>
<evidence type="ECO:0000259" key="7">
    <source>
        <dbReference type="PROSITE" id="PS50011"/>
    </source>
</evidence>
<evidence type="ECO:0000313" key="9">
    <source>
        <dbReference type="Proteomes" id="UP001596472"/>
    </source>
</evidence>
<dbReference type="PROSITE" id="PS00107">
    <property type="entry name" value="PROTEIN_KINASE_ATP"/>
    <property type="match status" value="1"/>
</dbReference>
<dbReference type="Gene3D" id="3.30.200.20">
    <property type="entry name" value="Phosphorylase Kinase, domain 1"/>
    <property type="match status" value="1"/>
</dbReference>
<dbReference type="SUPFAM" id="SSF56112">
    <property type="entry name" value="Protein kinase-like (PK-like)"/>
    <property type="match status" value="1"/>
</dbReference>
<comment type="caution">
    <text evidence="8">The sequence shown here is derived from an EMBL/GenBank/DDBJ whole genome shotgun (WGS) entry which is preliminary data.</text>
</comment>
<dbReference type="Gene3D" id="1.10.510.10">
    <property type="entry name" value="Transferase(Phosphotransferase) domain 1"/>
    <property type="match status" value="1"/>
</dbReference>
<dbReference type="PANTHER" id="PTHR43289">
    <property type="entry name" value="MITOGEN-ACTIVATED PROTEIN KINASE KINASE KINASE 20-RELATED"/>
    <property type="match status" value="1"/>
</dbReference>
<feature type="transmembrane region" description="Helical" evidence="6">
    <location>
        <begin position="381"/>
        <end position="405"/>
    </location>
</feature>
<keyword evidence="9" id="KW-1185">Reference proteome</keyword>
<dbReference type="CDD" id="cd14014">
    <property type="entry name" value="STKc_PknB_like"/>
    <property type="match status" value="1"/>
</dbReference>
<dbReference type="RefSeq" id="WP_379712132.1">
    <property type="nucleotide sequence ID" value="NZ_JBHTBS010000004.1"/>
</dbReference>
<keyword evidence="3 8" id="KW-0418">Kinase</keyword>
<evidence type="ECO:0000256" key="4">
    <source>
        <dbReference type="ARBA" id="ARBA00022840"/>
    </source>
</evidence>
<feature type="domain" description="Protein kinase" evidence="7">
    <location>
        <begin position="52"/>
        <end position="323"/>
    </location>
</feature>
<keyword evidence="4 5" id="KW-0067">ATP-binding</keyword>
<dbReference type="InterPro" id="IPR000719">
    <property type="entry name" value="Prot_kinase_dom"/>
</dbReference>
<evidence type="ECO:0000256" key="3">
    <source>
        <dbReference type="ARBA" id="ARBA00022777"/>
    </source>
</evidence>
<dbReference type="SMART" id="SM00220">
    <property type="entry name" value="S_TKc"/>
    <property type="match status" value="1"/>
</dbReference>
<evidence type="ECO:0000256" key="6">
    <source>
        <dbReference type="SAM" id="Phobius"/>
    </source>
</evidence>
<dbReference type="Proteomes" id="UP001596472">
    <property type="component" value="Unassembled WGS sequence"/>
</dbReference>
<feature type="transmembrane region" description="Helical" evidence="6">
    <location>
        <begin position="322"/>
        <end position="339"/>
    </location>
</feature>
<dbReference type="EC" id="2.7.11.1" evidence="8"/>